<keyword evidence="4" id="KW-1185">Reference proteome</keyword>
<dbReference type="VEuPathDB" id="FungiDB:PTTG_26266"/>
<accession>A0A180GWE9</accession>
<reference evidence="2" key="1">
    <citation type="submission" date="2009-11" db="EMBL/GenBank/DDBJ databases">
        <authorList>
            <consortium name="The Broad Institute Genome Sequencing Platform"/>
            <person name="Ward D."/>
            <person name="Feldgarden M."/>
            <person name="Earl A."/>
            <person name="Young S.K."/>
            <person name="Zeng Q."/>
            <person name="Koehrsen M."/>
            <person name="Alvarado L."/>
            <person name="Berlin A."/>
            <person name="Bochicchio J."/>
            <person name="Borenstein D."/>
            <person name="Chapman S.B."/>
            <person name="Chen Z."/>
            <person name="Engels R."/>
            <person name="Freedman E."/>
            <person name="Gellesch M."/>
            <person name="Goldberg J."/>
            <person name="Griggs A."/>
            <person name="Gujja S."/>
            <person name="Heilman E."/>
            <person name="Heiman D."/>
            <person name="Hepburn T."/>
            <person name="Howarth C."/>
            <person name="Jen D."/>
            <person name="Larson L."/>
            <person name="Lewis B."/>
            <person name="Mehta T."/>
            <person name="Park D."/>
            <person name="Pearson M."/>
            <person name="Roberts A."/>
            <person name="Saif S."/>
            <person name="Shea T."/>
            <person name="Shenoy N."/>
            <person name="Sisk P."/>
            <person name="Stolte C."/>
            <person name="Sykes S."/>
            <person name="Thomson T."/>
            <person name="Walk T."/>
            <person name="White J."/>
            <person name="Yandava C."/>
            <person name="Izard J."/>
            <person name="Baranova O.V."/>
            <person name="Blanton J.M."/>
            <person name="Tanner A.C."/>
            <person name="Dewhirst F.E."/>
            <person name="Haas B."/>
            <person name="Nusbaum C."/>
            <person name="Birren B."/>
        </authorList>
    </citation>
    <scope>NUCLEOTIDE SEQUENCE [LARGE SCALE GENOMIC DNA]</scope>
    <source>
        <strain evidence="2">1-1 BBBD Race 1</strain>
    </source>
</reference>
<evidence type="ECO:0000313" key="3">
    <source>
        <dbReference type="EnsemblFungi" id="PTTG_26266-t43_1-p1"/>
    </source>
</evidence>
<proteinExistence type="predicted"/>
<gene>
    <name evidence="2" type="ORF">PTTG_26266</name>
</gene>
<dbReference type="AlphaFoldDB" id="A0A180GWE9"/>
<sequence length="114" mass="11676">MPPIIAFTPDKSKEQPIQPPIILSQQPQSSAGIFMFVILFIIAVLMVANLWLGRLDKQASSAQVAGISAQVAGISAQVAGMSAELALLAGLPAQVAGLSAQLDGLAQAARPGQS</sequence>
<dbReference type="EnsemblFungi" id="PTTG_26266-t43_1">
    <property type="protein sequence ID" value="PTTG_26266-t43_1-p1"/>
    <property type="gene ID" value="PTTG_26266"/>
</dbReference>
<keyword evidence="1" id="KW-1133">Transmembrane helix</keyword>
<dbReference type="Proteomes" id="UP000005240">
    <property type="component" value="Unassembled WGS sequence"/>
</dbReference>
<name>A0A180GWE9_PUCT1</name>
<keyword evidence="1" id="KW-0812">Transmembrane</keyword>
<reference evidence="2" key="2">
    <citation type="submission" date="2016-05" db="EMBL/GenBank/DDBJ databases">
        <title>Comparative analysis highlights variable genome content of wheat rusts and divergence of the mating loci.</title>
        <authorList>
            <person name="Cuomo C.A."/>
            <person name="Bakkeren G."/>
            <person name="Szabo L."/>
            <person name="Khalil H."/>
            <person name="Joly D."/>
            <person name="Goldberg J."/>
            <person name="Young S."/>
            <person name="Zeng Q."/>
            <person name="Fellers J."/>
        </authorList>
    </citation>
    <scope>NUCLEOTIDE SEQUENCE [LARGE SCALE GENOMIC DNA]</scope>
    <source>
        <strain evidence="2">1-1 BBBD Race 1</strain>
    </source>
</reference>
<feature type="transmembrane region" description="Helical" evidence="1">
    <location>
        <begin position="33"/>
        <end position="52"/>
    </location>
</feature>
<reference evidence="3" key="4">
    <citation type="submission" date="2025-05" db="UniProtKB">
        <authorList>
            <consortium name="EnsemblFungi"/>
        </authorList>
    </citation>
    <scope>IDENTIFICATION</scope>
    <source>
        <strain evidence="3">isolate 1-1 / race 1 (BBBD)</strain>
    </source>
</reference>
<dbReference type="EMBL" id="ADAS02000017">
    <property type="protein sequence ID" value="OAV96844.1"/>
    <property type="molecule type" value="Genomic_DNA"/>
</dbReference>
<evidence type="ECO:0000256" key="1">
    <source>
        <dbReference type="SAM" id="Phobius"/>
    </source>
</evidence>
<reference evidence="3 4" key="3">
    <citation type="journal article" date="2017" name="G3 (Bethesda)">
        <title>Comparative analysis highlights variable genome content of wheat rusts and divergence of the mating loci.</title>
        <authorList>
            <person name="Cuomo C.A."/>
            <person name="Bakkeren G."/>
            <person name="Khalil H.B."/>
            <person name="Panwar V."/>
            <person name="Joly D."/>
            <person name="Linning R."/>
            <person name="Sakthikumar S."/>
            <person name="Song X."/>
            <person name="Adiconis X."/>
            <person name="Fan L."/>
            <person name="Goldberg J.M."/>
            <person name="Levin J.Z."/>
            <person name="Young S."/>
            <person name="Zeng Q."/>
            <person name="Anikster Y."/>
            <person name="Bruce M."/>
            <person name="Wang M."/>
            <person name="Yin C."/>
            <person name="McCallum B."/>
            <person name="Szabo L.J."/>
            <person name="Hulbert S."/>
            <person name="Chen X."/>
            <person name="Fellers J.P."/>
        </authorList>
    </citation>
    <scope>NUCLEOTIDE SEQUENCE</scope>
    <source>
        <strain evidence="4">Isolate 1-1 / race 1 (BBBD)</strain>
        <strain evidence="3">isolate 1-1 / race 1 (BBBD)</strain>
    </source>
</reference>
<evidence type="ECO:0000313" key="2">
    <source>
        <dbReference type="EMBL" id="OAV96844.1"/>
    </source>
</evidence>
<evidence type="ECO:0000313" key="4">
    <source>
        <dbReference type="Proteomes" id="UP000005240"/>
    </source>
</evidence>
<organism evidence="2">
    <name type="scientific">Puccinia triticina (isolate 1-1 / race 1 (BBBD))</name>
    <name type="common">Brown leaf rust fungus</name>
    <dbReference type="NCBI Taxonomy" id="630390"/>
    <lineage>
        <taxon>Eukaryota</taxon>
        <taxon>Fungi</taxon>
        <taxon>Dikarya</taxon>
        <taxon>Basidiomycota</taxon>
        <taxon>Pucciniomycotina</taxon>
        <taxon>Pucciniomycetes</taxon>
        <taxon>Pucciniales</taxon>
        <taxon>Pucciniaceae</taxon>
        <taxon>Puccinia</taxon>
    </lineage>
</organism>
<protein>
    <submittedName>
        <fullName evidence="2 3">Uncharacterized protein</fullName>
    </submittedName>
</protein>
<keyword evidence="1" id="KW-0472">Membrane</keyword>